<proteinExistence type="predicted"/>
<keyword evidence="4" id="KW-1185">Reference proteome</keyword>
<feature type="coiled-coil region" evidence="1">
    <location>
        <begin position="38"/>
        <end position="102"/>
    </location>
</feature>
<organism evidence="3 4">
    <name type="scientific">Methanococcoides seepicolus</name>
    <dbReference type="NCBI Taxonomy" id="2828780"/>
    <lineage>
        <taxon>Archaea</taxon>
        <taxon>Methanobacteriati</taxon>
        <taxon>Methanobacteriota</taxon>
        <taxon>Stenosarchaea group</taxon>
        <taxon>Methanomicrobia</taxon>
        <taxon>Methanosarcinales</taxon>
        <taxon>Methanosarcinaceae</taxon>
        <taxon>Methanococcoides</taxon>
    </lineage>
</organism>
<evidence type="ECO:0000313" key="4">
    <source>
        <dbReference type="Proteomes" id="UP001056766"/>
    </source>
</evidence>
<sequence length="177" mass="19701">MLEGAQFGTFLFGAFGALLLVYISKDVAIPEFRPLYDISDMQREARRHRKHIEKTESDLDSLQDRLKAASISDDAQVLSRVLESYLTEVEAERARLHVLEKEIKNGQLLSRGLGFFFYIVLGGVFGTLLSGQVDIMFISEGVSNFLESFVIGATWTSYLSSIGIRSTQKRVGGQAKG</sequence>
<keyword evidence="2" id="KW-0812">Transmembrane</keyword>
<comment type="caution">
    <text evidence="3">The sequence shown here is derived from an EMBL/GenBank/DDBJ whole genome shotgun (WGS) entry which is preliminary data.</text>
</comment>
<dbReference type="RefSeq" id="WP_250867058.1">
    <property type="nucleotide sequence ID" value="NZ_JAGSOI010000003.1"/>
</dbReference>
<gene>
    <name evidence="3" type="ORF">KDK67_01395</name>
</gene>
<evidence type="ECO:0000256" key="2">
    <source>
        <dbReference type="SAM" id="Phobius"/>
    </source>
</evidence>
<keyword evidence="2" id="KW-1133">Transmembrane helix</keyword>
<name>A0A9E4ZD26_9EURY</name>
<dbReference type="Proteomes" id="UP001056766">
    <property type="component" value="Unassembled WGS sequence"/>
</dbReference>
<feature type="transmembrane region" description="Helical" evidence="2">
    <location>
        <begin position="113"/>
        <end position="133"/>
    </location>
</feature>
<protein>
    <submittedName>
        <fullName evidence="3">Uncharacterized protein</fullName>
    </submittedName>
</protein>
<reference evidence="3" key="1">
    <citation type="journal article" date="2021" name="mSystems">
        <title>Bacteria and Archaea Synergistically Convert Glycine Betaine to Biogenic Methane in the Formosa Cold Seep of the South China Sea.</title>
        <authorList>
            <person name="Li L."/>
            <person name="Zhang W."/>
            <person name="Zhang S."/>
            <person name="Song L."/>
            <person name="Sun Q."/>
            <person name="Zhang H."/>
            <person name="Xiang H."/>
            <person name="Dong X."/>
        </authorList>
    </citation>
    <scope>NUCLEOTIDE SEQUENCE</scope>
    <source>
        <strain evidence="3">LLY</strain>
    </source>
</reference>
<keyword evidence="2" id="KW-0472">Membrane</keyword>
<keyword evidence="1" id="KW-0175">Coiled coil</keyword>
<evidence type="ECO:0000256" key="1">
    <source>
        <dbReference type="SAM" id="Coils"/>
    </source>
</evidence>
<evidence type="ECO:0000313" key="3">
    <source>
        <dbReference type="EMBL" id="MCM1985681.1"/>
    </source>
</evidence>
<dbReference type="AlphaFoldDB" id="A0A9E4ZD26"/>
<dbReference type="EMBL" id="JAGSOI010000003">
    <property type="protein sequence ID" value="MCM1985681.1"/>
    <property type="molecule type" value="Genomic_DNA"/>
</dbReference>
<feature type="transmembrane region" description="Helical" evidence="2">
    <location>
        <begin position="6"/>
        <end position="23"/>
    </location>
</feature>
<reference evidence="3" key="2">
    <citation type="submission" date="2021-04" db="EMBL/GenBank/DDBJ databases">
        <authorList>
            <person name="Dong X."/>
        </authorList>
    </citation>
    <scope>NUCLEOTIDE SEQUENCE</scope>
    <source>
        <strain evidence="3">LLY</strain>
    </source>
</reference>
<accession>A0A9E4ZD26</accession>
<feature type="transmembrane region" description="Helical" evidence="2">
    <location>
        <begin position="145"/>
        <end position="164"/>
    </location>
</feature>